<evidence type="ECO:0000313" key="1">
    <source>
        <dbReference type="EMBL" id="MDA3733047.1"/>
    </source>
</evidence>
<evidence type="ECO:0000313" key="2">
    <source>
        <dbReference type="Proteomes" id="UP001169242"/>
    </source>
</evidence>
<protein>
    <submittedName>
        <fullName evidence="1">Uncharacterized protein</fullName>
    </submittedName>
</protein>
<keyword evidence="2" id="KW-1185">Reference proteome</keyword>
<dbReference type="Proteomes" id="UP001169242">
    <property type="component" value="Unassembled WGS sequence"/>
</dbReference>
<comment type="caution">
    <text evidence="1">The sequence shown here is derived from an EMBL/GenBank/DDBJ whole genome shotgun (WGS) entry which is preliminary data.</text>
</comment>
<accession>A0AA42DQT6</accession>
<name>A0AA42DQT6_9FIRM</name>
<reference evidence="1" key="1">
    <citation type="journal article" date="2023" name="Int. J. Syst. Evol. Microbiol.">
        <title>&lt;i&gt;Holtiella tumoricola&lt;/i&gt; gen. nov. sp. nov., isolated from a human clinical sample.</title>
        <authorList>
            <person name="Allen-Vercoe E."/>
            <person name="Daigneault M.C."/>
            <person name="Vancuren S.J."/>
            <person name="Cochrane K."/>
            <person name="O'Neal L.L."/>
            <person name="Sankaranarayanan K."/>
            <person name="Lawson P.A."/>
        </authorList>
    </citation>
    <scope>NUCLEOTIDE SEQUENCE</scope>
    <source>
        <strain evidence="1">CC70A</strain>
    </source>
</reference>
<dbReference type="EMBL" id="JAQIFT010000059">
    <property type="protein sequence ID" value="MDA3733047.1"/>
    <property type="molecule type" value="Genomic_DNA"/>
</dbReference>
<proteinExistence type="predicted"/>
<sequence>MPKIHDYYQEMLDTHYGSHLEMCSELGLTLDDLYTNELEEDDFL</sequence>
<dbReference type="AlphaFoldDB" id="A0AA42DQT6"/>
<organism evidence="1 2">
    <name type="scientific">Holtiella tumoricola</name>
    <dbReference type="NCBI Taxonomy" id="3018743"/>
    <lineage>
        <taxon>Bacteria</taxon>
        <taxon>Bacillati</taxon>
        <taxon>Bacillota</taxon>
        <taxon>Clostridia</taxon>
        <taxon>Lachnospirales</taxon>
        <taxon>Cellulosilyticaceae</taxon>
        <taxon>Holtiella</taxon>
    </lineage>
</organism>
<dbReference type="RefSeq" id="WP_271012979.1">
    <property type="nucleotide sequence ID" value="NZ_JAQIFT010000059.1"/>
</dbReference>
<gene>
    <name evidence="1" type="ORF">PBV87_16345</name>
</gene>